<name>A0ABD0MIH1_CIRMR</name>
<feature type="compositionally biased region" description="Basic and acidic residues" evidence="1">
    <location>
        <begin position="56"/>
        <end position="81"/>
    </location>
</feature>
<protein>
    <submittedName>
        <fullName evidence="2">Uncharacterized protein</fullName>
    </submittedName>
</protein>
<accession>A0ABD0MIH1</accession>
<sequence length="123" mass="14018">MYSVHRQKNGIYANISLFLSYSEVTSTTRSSPYPDQMVTAVPRIQSEPSPHGGSAPRDDLYRPECQRSPHQLDEPQRRIHRPRELLARGELAPRLSLVSPKVFFSPFVTDGVLVPCRCRLWLA</sequence>
<organism evidence="2 3">
    <name type="scientific">Cirrhinus mrigala</name>
    <name type="common">Mrigala</name>
    <dbReference type="NCBI Taxonomy" id="683832"/>
    <lineage>
        <taxon>Eukaryota</taxon>
        <taxon>Metazoa</taxon>
        <taxon>Chordata</taxon>
        <taxon>Craniata</taxon>
        <taxon>Vertebrata</taxon>
        <taxon>Euteleostomi</taxon>
        <taxon>Actinopterygii</taxon>
        <taxon>Neopterygii</taxon>
        <taxon>Teleostei</taxon>
        <taxon>Ostariophysi</taxon>
        <taxon>Cypriniformes</taxon>
        <taxon>Cyprinidae</taxon>
        <taxon>Labeoninae</taxon>
        <taxon>Labeonini</taxon>
        <taxon>Cirrhinus</taxon>
    </lineage>
</organism>
<keyword evidence="3" id="KW-1185">Reference proteome</keyword>
<evidence type="ECO:0000313" key="3">
    <source>
        <dbReference type="Proteomes" id="UP001529510"/>
    </source>
</evidence>
<dbReference type="AlphaFoldDB" id="A0ABD0MIH1"/>
<evidence type="ECO:0000313" key="2">
    <source>
        <dbReference type="EMBL" id="KAL0149425.1"/>
    </source>
</evidence>
<evidence type="ECO:0000256" key="1">
    <source>
        <dbReference type="SAM" id="MobiDB-lite"/>
    </source>
</evidence>
<feature type="region of interest" description="Disordered" evidence="1">
    <location>
        <begin position="27"/>
        <end position="81"/>
    </location>
</feature>
<comment type="caution">
    <text evidence="2">The sequence shown here is derived from an EMBL/GenBank/DDBJ whole genome shotgun (WGS) entry which is preliminary data.</text>
</comment>
<dbReference type="Proteomes" id="UP001529510">
    <property type="component" value="Unassembled WGS sequence"/>
</dbReference>
<reference evidence="2 3" key="1">
    <citation type="submission" date="2024-05" db="EMBL/GenBank/DDBJ databases">
        <title>Genome sequencing and assembly of Indian major carp, Cirrhinus mrigala (Hamilton, 1822).</title>
        <authorList>
            <person name="Mohindra V."/>
            <person name="Chowdhury L.M."/>
            <person name="Lal K."/>
            <person name="Jena J.K."/>
        </authorList>
    </citation>
    <scope>NUCLEOTIDE SEQUENCE [LARGE SCALE GENOMIC DNA]</scope>
    <source>
        <strain evidence="2">CM1030</strain>
        <tissue evidence="2">Blood</tissue>
    </source>
</reference>
<dbReference type="EMBL" id="JAMKFB020000430">
    <property type="protein sequence ID" value="KAL0149425.1"/>
    <property type="molecule type" value="Genomic_DNA"/>
</dbReference>
<gene>
    <name evidence="2" type="ORF">M9458_055213</name>
</gene>
<proteinExistence type="predicted"/>